<reference evidence="1" key="1">
    <citation type="submission" date="2018-04" db="EMBL/GenBank/DDBJ databases">
        <title>Genomes of the Obligate Erwinia dacicola and Facultative Enterobacter sp. OLF Endosymbionts of the Olive Fruit fly, Bactrocera oleae.</title>
        <authorList>
            <person name="Estes A.M."/>
            <person name="Hearn D.J."/>
            <person name="Agarwal S."/>
            <person name="Pierson E.A."/>
            <person name="Dunning-Hotopp J.C."/>
        </authorList>
    </citation>
    <scope>NUCLEOTIDE SEQUENCE [LARGE SCALE GENOMIC DNA]</scope>
    <source>
        <strain evidence="1">Oroville</strain>
    </source>
</reference>
<dbReference type="Proteomes" id="UP000244334">
    <property type="component" value="Unassembled WGS sequence"/>
</dbReference>
<feature type="non-terminal residue" evidence="1">
    <location>
        <position position="1"/>
    </location>
</feature>
<organism evidence="1 2">
    <name type="scientific">Candidatus Erwinia dacicola</name>
    <dbReference type="NCBI Taxonomy" id="252393"/>
    <lineage>
        <taxon>Bacteria</taxon>
        <taxon>Pseudomonadati</taxon>
        <taxon>Pseudomonadota</taxon>
        <taxon>Gammaproteobacteria</taxon>
        <taxon>Enterobacterales</taxon>
        <taxon>Erwiniaceae</taxon>
        <taxon>Erwinia</taxon>
    </lineage>
</organism>
<accession>A0A328TRZ2</accession>
<keyword evidence="2" id="KW-1185">Reference proteome</keyword>
<evidence type="ECO:0000313" key="1">
    <source>
        <dbReference type="EMBL" id="RAP70494.1"/>
    </source>
</evidence>
<dbReference type="AlphaFoldDB" id="A0A328TRZ2"/>
<dbReference type="EMBL" id="LJAM02000333">
    <property type="protein sequence ID" value="RAP70494.1"/>
    <property type="molecule type" value="Genomic_DNA"/>
</dbReference>
<protein>
    <submittedName>
        <fullName evidence="1">Uncharacterized protein</fullName>
    </submittedName>
</protein>
<comment type="caution">
    <text evidence="1">The sequence shown here is derived from an EMBL/GenBank/DDBJ whole genome shotgun (WGS) entry which is preliminary data.</text>
</comment>
<gene>
    <name evidence="1" type="ORF">ACZ87_02698</name>
</gene>
<evidence type="ECO:0000313" key="2">
    <source>
        <dbReference type="Proteomes" id="UP000244334"/>
    </source>
</evidence>
<sequence>RIKGIVRSDIHGWALSKEAIQSPNHQDSGSSCHQR</sequence>
<proteinExistence type="predicted"/>
<name>A0A328TRZ2_9GAMM</name>